<dbReference type="PANTHER" id="PTHR43080">
    <property type="entry name" value="CBS DOMAIN-CONTAINING PROTEIN CBSX3, MITOCHONDRIAL"/>
    <property type="match status" value="1"/>
</dbReference>
<dbReference type="InterPro" id="IPR000644">
    <property type="entry name" value="CBS_dom"/>
</dbReference>
<protein>
    <submittedName>
        <fullName evidence="4">CBS domain-containing protein</fullName>
    </submittedName>
</protein>
<evidence type="ECO:0000256" key="2">
    <source>
        <dbReference type="PROSITE-ProRule" id="PRU00703"/>
    </source>
</evidence>
<dbReference type="AlphaFoldDB" id="A0A9D7SWR1"/>
<comment type="caution">
    <text evidence="4">The sequence shown here is derived from an EMBL/GenBank/DDBJ whole genome shotgun (WGS) entry which is preliminary data.</text>
</comment>
<feature type="domain" description="CBS" evidence="3">
    <location>
        <begin position="86"/>
        <end position="141"/>
    </location>
</feature>
<dbReference type="Pfam" id="PF00571">
    <property type="entry name" value="CBS"/>
    <property type="match status" value="2"/>
</dbReference>
<accession>A0A9D7SWR1</accession>
<evidence type="ECO:0000259" key="3">
    <source>
        <dbReference type="PROSITE" id="PS51371"/>
    </source>
</evidence>
<organism evidence="4 5">
    <name type="scientific">Candidatus Opimibacter skivensis</name>
    <dbReference type="NCBI Taxonomy" id="2982028"/>
    <lineage>
        <taxon>Bacteria</taxon>
        <taxon>Pseudomonadati</taxon>
        <taxon>Bacteroidota</taxon>
        <taxon>Saprospiria</taxon>
        <taxon>Saprospirales</taxon>
        <taxon>Saprospiraceae</taxon>
        <taxon>Candidatus Opimibacter</taxon>
    </lineage>
</organism>
<gene>
    <name evidence="4" type="ORF">IPP15_07700</name>
</gene>
<keyword evidence="1 2" id="KW-0129">CBS domain</keyword>
<dbReference type="PROSITE" id="PS51371">
    <property type="entry name" value="CBS"/>
    <property type="match status" value="2"/>
</dbReference>
<name>A0A9D7SWR1_9BACT</name>
<dbReference type="Gene3D" id="3.10.580.10">
    <property type="entry name" value="CBS-domain"/>
    <property type="match status" value="2"/>
</dbReference>
<evidence type="ECO:0000313" key="5">
    <source>
        <dbReference type="Proteomes" id="UP000808337"/>
    </source>
</evidence>
<dbReference type="SMART" id="SM00116">
    <property type="entry name" value="CBS"/>
    <property type="match status" value="2"/>
</dbReference>
<evidence type="ECO:0000313" key="4">
    <source>
        <dbReference type="EMBL" id="MBK9982294.1"/>
    </source>
</evidence>
<dbReference type="PANTHER" id="PTHR43080:SF2">
    <property type="entry name" value="CBS DOMAIN-CONTAINING PROTEIN"/>
    <property type="match status" value="1"/>
</dbReference>
<feature type="domain" description="CBS" evidence="3">
    <location>
        <begin position="11"/>
        <end position="67"/>
    </location>
</feature>
<dbReference type="SUPFAM" id="SSF54631">
    <property type="entry name" value="CBS-domain pair"/>
    <property type="match status" value="1"/>
</dbReference>
<dbReference type="EMBL" id="JADKGY010000006">
    <property type="protein sequence ID" value="MBK9982294.1"/>
    <property type="molecule type" value="Genomic_DNA"/>
</dbReference>
<evidence type="ECO:0000256" key="1">
    <source>
        <dbReference type="ARBA" id="ARBA00023122"/>
    </source>
</evidence>
<proteinExistence type="predicted"/>
<sequence length="145" mass="15828">MNRDNTVASIMTKNAISVRSATAIDEINTIFDNYKFHHLPVVDGGELKGMISKSDYLKIRHMLAYALSGQIGINDLYSTLRASDIMTSQPLCLEPSDTIGMAGEIFMANVIHALPVVEDGVFVGIITSHDLLAYVFHQLKGSGTK</sequence>
<reference evidence="4 5" key="1">
    <citation type="submission" date="2020-10" db="EMBL/GenBank/DDBJ databases">
        <title>Connecting structure to function with the recovery of over 1000 high-quality activated sludge metagenome-assembled genomes encoding full-length rRNA genes using long-read sequencing.</title>
        <authorList>
            <person name="Singleton C.M."/>
            <person name="Petriglieri F."/>
            <person name="Kristensen J.M."/>
            <person name="Kirkegaard R.H."/>
            <person name="Michaelsen T.Y."/>
            <person name="Andersen M.H."/>
            <person name="Karst S.M."/>
            <person name="Dueholm M.S."/>
            <person name="Nielsen P.H."/>
            <person name="Albertsen M."/>
        </authorList>
    </citation>
    <scope>NUCLEOTIDE SEQUENCE [LARGE SCALE GENOMIC DNA]</scope>
    <source>
        <strain evidence="4">Ribe_18-Q3-R11-54_MAXAC.273</strain>
    </source>
</reference>
<dbReference type="InterPro" id="IPR046342">
    <property type="entry name" value="CBS_dom_sf"/>
</dbReference>
<dbReference type="InterPro" id="IPR051257">
    <property type="entry name" value="Diverse_CBS-Domain"/>
</dbReference>
<dbReference type="Proteomes" id="UP000808337">
    <property type="component" value="Unassembled WGS sequence"/>
</dbReference>